<feature type="binding site" evidence="4">
    <location>
        <position position="322"/>
    </location>
    <ligand>
        <name>S-adenosyl-L-methionine</name>
        <dbReference type="ChEBI" id="CHEBI:59789"/>
    </ligand>
</feature>
<dbReference type="PROSITE" id="PS51687">
    <property type="entry name" value="SAM_MT_RNA_M5U"/>
    <property type="match status" value="1"/>
</dbReference>
<dbReference type="NCBIfam" id="TIGR00479">
    <property type="entry name" value="rumA"/>
    <property type="match status" value="1"/>
</dbReference>
<dbReference type="Pfam" id="PF05958">
    <property type="entry name" value="tRNA_U5-meth_tr"/>
    <property type="match status" value="1"/>
</dbReference>
<evidence type="ECO:0000313" key="8">
    <source>
        <dbReference type="Proteomes" id="UP000199081"/>
    </source>
</evidence>
<dbReference type="InterPro" id="IPR002792">
    <property type="entry name" value="TRAM_dom"/>
</dbReference>
<dbReference type="GO" id="GO:0070475">
    <property type="term" value="P:rRNA base methylation"/>
    <property type="evidence" value="ECO:0007669"/>
    <property type="project" value="TreeGrafter"/>
</dbReference>
<dbReference type="PROSITE" id="PS50926">
    <property type="entry name" value="TRAM"/>
    <property type="match status" value="1"/>
</dbReference>
<keyword evidence="2 4" id="KW-0808">Transferase</keyword>
<dbReference type="Pfam" id="PF01938">
    <property type="entry name" value="TRAM"/>
    <property type="match status" value="1"/>
</dbReference>
<dbReference type="RefSeq" id="WP_091478411.1">
    <property type="nucleotide sequence ID" value="NZ_BJYC01000001.1"/>
</dbReference>
<dbReference type="Gene3D" id="2.40.50.1070">
    <property type="match status" value="1"/>
</dbReference>
<evidence type="ECO:0000256" key="4">
    <source>
        <dbReference type="PROSITE-ProRule" id="PRU01024"/>
    </source>
</evidence>
<feature type="binding site" evidence="4">
    <location>
        <position position="343"/>
    </location>
    <ligand>
        <name>S-adenosyl-L-methionine</name>
        <dbReference type="ChEBI" id="CHEBI:59789"/>
    </ligand>
</feature>
<dbReference type="Proteomes" id="UP000199081">
    <property type="component" value="Unassembled WGS sequence"/>
</dbReference>
<feature type="binding site" evidence="4">
    <location>
        <position position="391"/>
    </location>
    <ligand>
        <name>S-adenosyl-L-methionine</name>
        <dbReference type="ChEBI" id="CHEBI:59789"/>
    </ligand>
</feature>
<dbReference type="Gene3D" id="3.40.50.150">
    <property type="entry name" value="Vaccinia Virus protein VP39"/>
    <property type="match status" value="1"/>
</dbReference>
<organism evidence="7 8">
    <name type="scientific">Alkalibacterium pelagium</name>
    <dbReference type="NCBI Taxonomy" id="426702"/>
    <lineage>
        <taxon>Bacteria</taxon>
        <taxon>Bacillati</taxon>
        <taxon>Bacillota</taxon>
        <taxon>Bacilli</taxon>
        <taxon>Lactobacillales</taxon>
        <taxon>Carnobacteriaceae</taxon>
        <taxon>Alkalibacterium</taxon>
    </lineage>
</organism>
<dbReference type="Gene3D" id="2.40.50.140">
    <property type="entry name" value="Nucleic acid-binding proteins"/>
    <property type="match status" value="1"/>
</dbReference>
<evidence type="ECO:0000256" key="1">
    <source>
        <dbReference type="ARBA" id="ARBA00022603"/>
    </source>
</evidence>
<accession>A0A1H7F9V8</accession>
<dbReference type="PANTHER" id="PTHR11061">
    <property type="entry name" value="RNA M5U METHYLTRANSFERASE"/>
    <property type="match status" value="1"/>
</dbReference>
<keyword evidence="8" id="KW-1185">Reference proteome</keyword>
<dbReference type="FunFam" id="2.40.50.1070:FF:000003">
    <property type="entry name" value="23S rRNA (Uracil-5-)-methyltransferase RumA"/>
    <property type="match status" value="1"/>
</dbReference>
<dbReference type="GO" id="GO:0070041">
    <property type="term" value="F:rRNA (uridine-C5-)-methyltransferase activity"/>
    <property type="evidence" value="ECO:0007669"/>
    <property type="project" value="TreeGrafter"/>
</dbReference>
<name>A0A1H7F9V8_9LACT</name>
<protein>
    <submittedName>
        <fullName evidence="7">23S rRNA (Uracil1939-C5)-methyltransferase</fullName>
    </submittedName>
</protein>
<dbReference type="CDD" id="cd02440">
    <property type="entry name" value="AdoMet_MTases"/>
    <property type="match status" value="1"/>
</dbReference>
<dbReference type="SUPFAM" id="SSF53335">
    <property type="entry name" value="S-adenosyl-L-methionine-dependent methyltransferases"/>
    <property type="match status" value="1"/>
</dbReference>
<dbReference type="AlphaFoldDB" id="A0A1H7F9V8"/>
<dbReference type="PANTHER" id="PTHR11061:SF30">
    <property type="entry name" value="TRNA (URACIL(54)-C(5))-METHYLTRANSFERASE"/>
    <property type="match status" value="1"/>
</dbReference>
<dbReference type="InterPro" id="IPR010280">
    <property type="entry name" value="U5_MeTrfase_fam"/>
</dbReference>
<keyword evidence="1 4" id="KW-0489">Methyltransferase</keyword>
<evidence type="ECO:0000259" key="6">
    <source>
        <dbReference type="PROSITE" id="PS50926"/>
    </source>
</evidence>
<feature type="active site" description="Nucleophile" evidence="4">
    <location>
        <position position="418"/>
    </location>
</feature>
<comment type="similarity">
    <text evidence="4">Belongs to the class I-like SAM-binding methyltransferase superfamily. RNA M5U methyltransferase family.</text>
</comment>
<gene>
    <name evidence="7" type="ORF">SAMN04488099_101225</name>
</gene>
<sequence length="464" mass="52073">MVKDKRQTAAPVRKNETLEAEIIDLTHEGMGVAKIEYYPIFIEGALVGETVEFKVIKTKKTFGFGKLLKVIEKSPDRVEIEDKIYAQTGTMPLQHLSYPAQLNFKKEQVEKVLSKIGNLGDIAVEEVIGMDEPFGYRNKAQVPVRKIEGRLTTGFFRKNSHDVIPIEDFKIQDPKIDQAILTVRDIMRKFHVKPYNEKAHTGWLRHIIVRRGYFSGELMIVLVTNTHDFHREEEIVSALTNALPEMVSLIQNINTEKTNVILGSESRVLFGQDSYKDDLLGFTFTISHQSFYQVNPVQTEKLYQTAVDFAGLTGSETVIDAYCGIGTLTLALSRQAKHVYGMEIVEPAIDNAKLNAETNGVSNVSFEVGPAESIITEWAKADKRADVIVVDPPRKGLAPEFIDAVLTMKPEKMVYVSCNPGTLARDLKILSEGGYTVEKVQPVDMFPQTYHVESVCLLTRISSM</sequence>
<evidence type="ECO:0000256" key="3">
    <source>
        <dbReference type="ARBA" id="ARBA00022691"/>
    </source>
</evidence>
<evidence type="ECO:0000313" key="7">
    <source>
        <dbReference type="EMBL" id="SEK22127.1"/>
    </source>
</evidence>
<dbReference type="EMBL" id="FNZU01000001">
    <property type="protein sequence ID" value="SEK22127.1"/>
    <property type="molecule type" value="Genomic_DNA"/>
</dbReference>
<dbReference type="OrthoDB" id="9804590at2"/>
<dbReference type="STRING" id="426702.SAMN04488099_101225"/>
<dbReference type="FunFam" id="3.40.50.150:FF:000009">
    <property type="entry name" value="23S rRNA (Uracil(1939)-C(5))-methyltransferase RlmD"/>
    <property type="match status" value="1"/>
</dbReference>
<feature type="binding site" evidence="4">
    <location>
        <position position="293"/>
    </location>
    <ligand>
        <name>S-adenosyl-L-methionine</name>
        <dbReference type="ChEBI" id="CHEBI:59789"/>
    </ligand>
</feature>
<dbReference type="InterPro" id="IPR030391">
    <property type="entry name" value="MeTrfase_TrmA_CS"/>
</dbReference>
<keyword evidence="3 4" id="KW-0949">S-adenosyl-L-methionine</keyword>
<evidence type="ECO:0000256" key="2">
    <source>
        <dbReference type="ARBA" id="ARBA00022679"/>
    </source>
</evidence>
<evidence type="ECO:0000256" key="5">
    <source>
        <dbReference type="PROSITE-ProRule" id="PRU10015"/>
    </source>
</evidence>
<reference evidence="8" key="1">
    <citation type="submission" date="2016-10" db="EMBL/GenBank/DDBJ databases">
        <authorList>
            <person name="Varghese N."/>
            <person name="Submissions S."/>
        </authorList>
    </citation>
    <scope>NUCLEOTIDE SEQUENCE [LARGE SCALE GENOMIC DNA]</scope>
    <source>
        <strain evidence="8">DSM 19183</strain>
    </source>
</reference>
<dbReference type="SUPFAM" id="SSF50249">
    <property type="entry name" value="Nucleic acid-binding proteins"/>
    <property type="match status" value="1"/>
</dbReference>
<dbReference type="PROSITE" id="PS01230">
    <property type="entry name" value="TRMA_1"/>
    <property type="match status" value="1"/>
</dbReference>
<dbReference type="InterPro" id="IPR030390">
    <property type="entry name" value="MeTrfase_TrmA_AS"/>
</dbReference>
<dbReference type="InterPro" id="IPR029063">
    <property type="entry name" value="SAM-dependent_MTases_sf"/>
</dbReference>
<feature type="active site" evidence="5">
    <location>
        <position position="418"/>
    </location>
</feature>
<proteinExistence type="inferred from homology"/>
<feature type="domain" description="TRAM" evidence="6">
    <location>
        <begin position="11"/>
        <end position="69"/>
    </location>
</feature>
<dbReference type="InterPro" id="IPR012340">
    <property type="entry name" value="NA-bd_OB-fold"/>
</dbReference>
<dbReference type="PROSITE" id="PS01231">
    <property type="entry name" value="TRMA_2"/>
    <property type="match status" value="1"/>
</dbReference>